<organism evidence="5 6">
    <name type="scientific">Lithospermum erythrorhizon</name>
    <name type="common">Purple gromwell</name>
    <name type="synonym">Lithospermum officinale var. erythrorhizon</name>
    <dbReference type="NCBI Taxonomy" id="34254"/>
    <lineage>
        <taxon>Eukaryota</taxon>
        <taxon>Viridiplantae</taxon>
        <taxon>Streptophyta</taxon>
        <taxon>Embryophyta</taxon>
        <taxon>Tracheophyta</taxon>
        <taxon>Spermatophyta</taxon>
        <taxon>Magnoliopsida</taxon>
        <taxon>eudicotyledons</taxon>
        <taxon>Gunneridae</taxon>
        <taxon>Pentapetalae</taxon>
        <taxon>asterids</taxon>
        <taxon>lamiids</taxon>
        <taxon>Boraginales</taxon>
        <taxon>Boraginaceae</taxon>
        <taxon>Boraginoideae</taxon>
        <taxon>Lithospermeae</taxon>
        <taxon>Lithospermum</taxon>
    </lineage>
</organism>
<gene>
    <name evidence="5" type="ORF">LIER_17987</name>
</gene>
<dbReference type="FunFam" id="1.20.58.810:FF:000001">
    <property type="entry name" value="Photosystem II lipoprotein Psb27"/>
    <property type="match status" value="1"/>
</dbReference>
<dbReference type="GO" id="GO:0009543">
    <property type="term" value="C:chloroplast thylakoid lumen"/>
    <property type="evidence" value="ECO:0007669"/>
    <property type="project" value="TreeGrafter"/>
</dbReference>
<sequence length="234" mass="26721">MSMLVHALTVSVMEYAMYVGLYIRIVGKCCEFRSRSRICLGILARYRDHCHGFYLSNRGCCVLHNFDIALPRPCFVPSFSAILTSKLTTPSKLSTTFPPTCRRDFLSLTTLSIITPLSFLFLSNPAWAASADEYIKETEEVINKVRSMLTLDQRNSNVAEAVAYLRDTSNYWVAKYRREKDLLGKASFWDMYSALNDVSGHYISFGRTAPIPEKRKQRILEEMDTAEKALLRGR</sequence>
<dbReference type="PANTHER" id="PTHR34041:SF1">
    <property type="entry name" value="PHOTOSYSTEM II REPAIR PROTEIN PSB27-H1, CHLOROPLASTIC"/>
    <property type="match status" value="1"/>
</dbReference>
<dbReference type="EMBL" id="BAABME010004263">
    <property type="protein sequence ID" value="GAA0161740.1"/>
    <property type="molecule type" value="Genomic_DNA"/>
</dbReference>
<comment type="caution">
    <text evidence="5">The sequence shown here is derived from an EMBL/GenBank/DDBJ whole genome shotgun (WGS) entry which is preliminary data.</text>
</comment>
<evidence type="ECO:0000256" key="4">
    <source>
        <dbReference type="ARBA" id="ARBA00060385"/>
    </source>
</evidence>
<dbReference type="HAMAP" id="MF_01481">
    <property type="entry name" value="PSII_Psb27"/>
    <property type="match status" value="1"/>
</dbReference>
<name>A0AAV3QCE6_LITER</name>
<dbReference type="PANTHER" id="PTHR34041">
    <property type="entry name" value="PHOTOSYSTEM II REPAIR PROTEIN PSB27-H1, CHLOROPLASTIC"/>
    <property type="match status" value="1"/>
</dbReference>
<evidence type="ECO:0000313" key="5">
    <source>
        <dbReference type="EMBL" id="GAA0161740.1"/>
    </source>
</evidence>
<evidence type="ECO:0000256" key="1">
    <source>
        <dbReference type="ARBA" id="ARBA00004370"/>
    </source>
</evidence>
<accession>A0AAV3QCE6</accession>
<dbReference type="GO" id="GO:0010206">
    <property type="term" value="P:photosystem II repair"/>
    <property type="evidence" value="ECO:0007669"/>
    <property type="project" value="InterPro"/>
</dbReference>
<protein>
    <recommendedName>
        <fullName evidence="7">Photosystem II 11 kDa protein</fullName>
    </recommendedName>
</protein>
<keyword evidence="2" id="KW-0793">Thylakoid</keyword>
<dbReference type="InterPro" id="IPR025585">
    <property type="entry name" value="PSII_Psb27"/>
</dbReference>
<reference evidence="5 6" key="1">
    <citation type="submission" date="2024-01" db="EMBL/GenBank/DDBJ databases">
        <title>The complete chloroplast genome sequence of Lithospermum erythrorhizon: insights into the phylogenetic relationship among Boraginaceae species and the maternal lineages of purple gromwells.</title>
        <authorList>
            <person name="Okada T."/>
            <person name="Watanabe K."/>
        </authorList>
    </citation>
    <scope>NUCLEOTIDE SEQUENCE [LARGE SCALE GENOMIC DNA]</scope>
</reference>
<dbReference type="GO" id="GO:0010207">
    <property type="term" value="P:photosystem II assembly"/>
    <property type="evidence" value="ECO:0007669"/>
    <property type="project" value="InterPro"/>
</dbReference>
<dbReference type="Pfam" id="PF13326">
    <property type="entry name" value="PSII_Pbs27"/>
    <property type="match status" value="1"/>
</dbReference>
<evidence type="ECO:0008006" key="7">
    <source>
        <dbReference type="Google" id="ProtNLM"/>
    </source>
</evidence>
<keyword evidence="6" id="KW-1185">Reference proteome</keyword>
<evidence type="ECO:0000313" key="6">
    <source>
        <dbReference type="Proteomes" id="UP001454036"/>
    </source>
</evidence>
<dbReference type="AlphaFoldDB" id="A0AAV3QCE6"/>
<dbReference type="Proteomes" id="UP001454036">
    <property type="component" value="Unassembled WGS sequence"/>
</dbReference>
<evidence type="ECO:0000256" key="3">
    <source>
        <dbReference type="ARBA" id="ARBA00023136"/>
    </source>
</evidence>
<dbReference type="InterPro" id="IPR038450">
    <property type="entry name" value="PSII_Psb27_sf"/>
</dbReference>
<comment type="subcellular location">
    <subcellularLocation>
        <location evidence="1">Membrane</location>
    </subcellularLocation>
    <subcellularLocation>
        <location evidence="4">Thylakoid</location>
    </subcellularLocation>
</comment>
<proteinExistence type="inferred from homology"/>
<dbReference type="GO" id="GO:0009523">
    <property type="term" value="C:photosystem II"/>
    <property type="evidence" value="ECO:0007669"/>
    <property type="project" value="InterPro"/>
</dbReference>
<keyword evidence="3" id="KW-0472">Membrane</keyword>
<evidence type="ECO:0000256" key="2">
    <source>
        <dbReference type="ARBA" id="ARBA00023078"/>
    </source>
</evidence>
<dbReference type="Gene3D" id="1.20.58.810">
    <property type="entry name" value="Photosystem II Pbs27"/>
    <property type="match status" value="1"/>
</dbReference>